<dbReference type="Pfam" id="PF17321">
    <property type="entry name" value="Vac17"/>
    <property type="match status" value="1"/>
</dbReference>
<dbReference type="OMA" id="DLWIQRQ"/>
<proteinExistence type="predicted"/>
<evidence type="ECO:0000313" key="3">
    <source>
        <dbReference type="Proteomes" id="UP000000267"/>
    </source>
</evidence>
<protein>
    <submittedName>
        <fullName evidence="2">Uncharacterized protein</fullName>
    </submittedName>
</protein>
<dbReference type="GO" id="GO:0071563">
    <property type="term" value="C:Myo2p-Vac17p-Vac8p transport complex"/>
    <property type="evidence" value="ECO:0007669"/>
    <property type="project" value="EnsemblFungi"/>
</dbReference>
<dbReference type="FunCoup" id="A7TFC3">
    <property type="interactions" value="35"/>
</dbReference>
<dbReference type="HOGENOM" id="CLU_571186_0_0_1"/>
<dbReference type="GeneID" id="5547260"/>
<dbReference type="EMBL" id="DS480383">
    <property type="protein sequence ID" value="EDO18937.1"/>
    <property type="molecule type" value="Genomic_DNA"/>
</dbReference>
<dbReference type="eggNOG" id="ENOG502RZF2">
    <property type="taxonomic scope" value="Eukaryota"/>
</dbReference>
<dbReference type="KEGG" id="vpo:Kpol_2002p7"/>
<dbReference type="STRING" id="436907.A7TFC3"/>
<dbReference type="RefSeq" id="XP_001646795.1">
    <property type="nucleotide sequence ID" value="XM_001646745.1"/>
</dbReference>
<sequence length="474" mass="53856">MPYSNIDDLSERLLVRSQEAILQLDLWIQRQQQWAESDDNHDENDLEKVTDTYNLYMSQLNSLYIRSQNVRDKLNTKKKSRTNTIKYVSPSKVNMNGQSDIEDLIFEFQDITRKLNVLASSRRRCSSSKSSSSRSSSIGSFQPKPLKISLKRNKSLKEQNKKTVTFDVEEVTDLNINSVISLPGSPLRNEQSSPPMNHHLRQAKSYDTGLNSKRSIKPKKSKIDSVYDSTFKNTQRLSISLFDIDTNENDITNISDQETVISSSSLTMDEPLEIIDDQKNNLKPLRRYNSHESILSTKIRPISISKRFQIGPFRSVSTTTTSTNYDTTASNTDVKADDFYKPNLSNSTTSKDILSMYSIKNDVQNSNRGNIINNKKESNSSTSFFNKWNIFNFPLIASSEVGSKQENNTTAKHFGSQRKKQISSLSYNKANYSTMTIGPNGSMFCSPTIYEPTFSNTVSFQELHDALNTELDLA</sequence>
<feature type="region of interest" description="Disordered" evidence="1">
    <location>
        <begin position="122"/>
        <end position="144"/>
    </location>
</feature>
<keyword evidence="3" id="KW-1185">Reference proteome</keyword>
<name>A7TFC3_VANPO</name>
<evidence type="ECO:0000313" key="2">
    <source>
        <dbReference type="EMBL" id="EDO18937.1"/>
    </source>
</evidence>
<dbReference type="InterPro" id="IPR035293">
    <property type="entry name" value="Vac17"/>
</dbReference>
<feature type="compositionally biased region" description="Low complexity" evidence="1">
    <location>
        <begin position="127"/>
        <end position="137"/>
    </location>
</feature>
<evidence type="ECO:0000256" key="1">
    <source>
        <dbReference type="SAM" id="MobiDB-lite"/>
    </source>
</evidence>
<dbReference type="OrthoDB" id="4070503at2759"/>
<dbReference type="AlphaFoldDB" id="A7TFC3"/>
<reference evidence="2 3" key="1">
    <citation type="journal article" date="2007" name="Proc. Natl. Acad. Sci. U.S.A.">
        <title>Independent sorting-out of thousands of duplicated gene pairs in two yeast species descended from a whole-genome duplication.</title>
        <authorList>
            <person name="Scannell D.R."/>
            <person name="Frank A.C."/>
            <person name="Conant G.C."/>
            <person name="Byrne K.P."/>
            <person name="Woolfit M."/>
            <person name="Wolfe K.H."/>
        </authorList>
    </citation>
    <scope>NUCLEOTIDE SEQUENCE [LARGE SCALE GENOMIC DNA]</scope>
    <source>
        <strain evidence="3">ATCC 22028 / DSM 70294 / BCRC 21397 / CBS 2163 / NBRC 10782 / NRRL Y-8283 / UCD 57-17</strain>
    </source>
</reference>
<dbReference type="GO" id="GO:0043495">
    <property type="term" value="F:protein-membrane adaptor activity"/>
    <property type="evidence" value="ECO:0007669"/>
    <property type="project" value="EnsemblFungi"/>
</dbReference>
<dbReference type="Proteomes" id="UP000000267">
    <property type="component" value="Unassembled WGS sequence"/>
</dbReference>
<dbReference type="GO" id="GO:0000011">
    <property type="term" value="P:vacuole inheritance"/>
    <property type="evidence" value="ECO:0007669"/>
    <property type="project" value="EnsemblFungi"/>
</dbReference>
<gene>
    <name evidence="2" type="ORF">Kpol_2002p7</name>
</gene>
<accession>A7TFC3</accession>
<organism evidence="3">
    <name type="scientific">Vanderwaltozyma polyspora (strain ATCC 22028 / DSM 70294 / BCRC 21397 / CBS 2163 / NBRC 10782 / NRRL Y-8283 / UCD 57-17)</name>
    <name type="common">Kluyveromyces polysporus</name>
    <dbReference type="NCBI Taxonomy" id="436907"/>
    <lineage>
        <taxon>Eukaryota</taxon>
        <taxon>Fungi</taxon>
        <taxon>Dikarya</taxon>
        <taxon>Ascomycota</taxon>
        <taxon>Saccharomycotina</taxon>
        <taxon>Saccharomycetes</taxon>
        <taxon>Saccharomycetales</taxon>
        <taxon>Saccharomycetaceae</taxon>
        <taxon>Vanderwaltozyma</taxon>
    </lineage>
</organism>
<dbReference type="InParanoid" id="A7TFC3"/>
<dbReference type="GO" id="GO:0000329">
    <property type="term" value="C:fungal-type vacuole membrane"/>
    <property type="evidence" value="ECO:0007669"/>
    <property type="project" value="EnsemblFungi"/>
</dbReference>
<dbReference type="PhylomeDB" id="A7TFC3"/>